<dbReference type="GO" id="GO:0060261">
    <property type="term" value="P:positive regulation of transcription initiation by RNA polymerase II"/>
    <property type="evidence" value="ECO:0007669"/>
    <property type="project" value="InterPro"/>
</dbReference>
<reference evidence="9 10" key="1">
    <citation type="submission" date="2017-05" db="EMBL/GenBank/DDBJ databases">
        <title>Draft genome sequence of Elsinoe australis.</title>
        <authorList>
            <person name="Cheng Q."/>
        </authorList>
    </citation>
    <scope>NUCLEOTIDE SEQUENCE [LARGE SCALE GENOMIC DNA]</scope>
    <source>
        <strain evidence="9 10">NL1</strain>
    </source>
</reference>
<evidence type="ECO:0000256" key="7">
    <source>
        <dbReference type="SAM" id="MobiDB-lite"/>
    </source>
</evidence>
<protein>
    <recommendedName>
        <fullName evidence="8">Transcriptional coactivator p15 (PC4) C-terminal domain-containing protein</fullName>
    </recommendedName>
</protein>
<dbReference type="InterPro" id="IPR003173">
    <property type="entry name" value="PC4_C"/>
</dbReference>
<keyword evidence="6" id="KW-0539">Nucleus</keyword>
<proteinExistence type="inferred from homology"/>
<dbReference type="STRING" id="40998.A0A2P7ZDK9"/>
<dbReference type="GO" id="GO:0003713">
    <property type="term" value="F:transcription coactivator activity"/>
    <property type="evidence" value="ECO:0007669"/>
    <property type="project" value="InterPro"/>
</dbReference>
<evidence type="ECO:0000256" key="4">
    <source>
        <dbReference type="ARBA" id="ARBA00023125"/>
    </source>
</evidence>
<dbReference type="GO" id="GO:0005634">
    <property type="term" value="C:nucleus"/>
    <property type="evidence" value="ECO:0007669"/>
    <property type="project" value="UniProtKB-SubCell"/>
</dbReference>
<keyword evidence="3" id="KW-0805">Transcription regulation</keyword>
<comment type="caution">
    <text evidence="9">The sequence shown here is derived from an EMBL/GenBank/DDBJ whole genome shotgun (WGS) entry which is preliminary data.</text>
</comment>
<feature type="region of interest" description="Disordered" evidence="7">
    <location>
        <begin position="105"/>
        <end position="183"/>
    </location>
</feature>
<dbReference type="OrthoDB" id="2505440at2759"/>
<dbReference type="AlphaFoldDB" id="A0A2P7ZDK9"/>
<sequence length="183" mass="20176">MSKIKSSKRVYDSDDEAPPTKRGKATTAKTIVTGEALIDKDGDPYWELSNNRRVSVTAFKGKQMVNIREFYEKDGQQLPGKKGITLPIDQFTALLSILPQIETTLQDRGIDVPRPEYGSSGADGTTTGYNKVDGTTEKEDEENDEEEVKTAKPTKTANGSAASKLDQFKLDKQNHEATSDEDD</sequence>
<feature type="domain" description="Transcriptional coactivator p15 (PC4) C-terminal" evidence="8">
    <location>
        <begin position="46"/>
        <end position="96"/>
    </location>
</feature>
<evidence type="ECO:0000313" key="9">
    <source>
        <dbReference type="EMBL" id="PSK46305.1"/>
    </source>
</evidence>
<comment type="subcellular location">
    <subcellularLocation>
        <location evidence="1">Nucleus</location>
    </subcellularLocation>
</comment>
<keyword evidence="5" id="KW-0804">Transcription</keyword>
<dbReference type="Gene3D" id="2.30.31.10">
    <property type="entry name" value="Transcriptional Coactivator Pc4, Chain A"/>
    <property type="match status" value="1"/>
</dbReference>
<dbReference type="InterPro" id="IPR045125">
    <property type="entry name" value="Sub1/Tcp4-like"/>
</dbReference>
<feature type="compositionally biased region" description="Basic and acidic residues" evidence="7">
    <location>
        <begin position="166"/>
        <end position="183"/>
    </location>
</feature>
<dbReference type="Pfam" id="PF02229">
    <property type="entry name" value="PC4"/>
    <property type="match status" value="1"/>
</dbReference>
<comment type="similarity">
    <text evidence="2">Belongs to the transcriptional coactivator PC4 family.</text>
</comment>
<evidence type="ECO:0000256" key="5">
    <source>
        <dbReference type="ARBA" id="ARBA00023163"/>
    </source>
</evidence>
<dbReference type="SUPFAM" id="SSF54447">
    <property type="entry name" value="ssDNA-binding transcriptional regulator domain"/>
    <property type="match status" value="1"/>
</dbReference>
<keyword evidence="10" id="KW-1185">Reference proteome</keyword>
<evidence type="ECO:0000259" key="8">
    <source>
        <dbReference type="Pfam" id="PF02229"/>
    </source>
</evidence>
<dbReference type="PANTHER" id="PTHR13215">
    <property type="entry name" value="RNA POLYMERASE II TRANSCRIPTIONAL COACTIVATOR"/>
    <property type="match status" value="1"/>
</dbReference>
<keyword evidence="4" id="KW-0238">DNA-binding</keyword>
<evidence type="ECO:0000256" key="2">
    <source>
        <dbReference type="ARBA" id="ARBA00009001"/>
    </source>
</evidence>
<feature type="compositionally biased region" description="Acidic residues" evidence="7">
    <location>
        <begin position="138"/>
        <end position="147"/>
    </location>
</feature>
<evidence type="ECO:0000313" key="10">
    <source>
        <dbReference type="Proteomes" id="UP000243723"/>
    </source>
</evidence>
<dbReference type="GO" id="GO:0003677">
    <property type="term" value="F:DNA binding"/>
    <property type="evidence" value="ECO:0007669"/>
    <property type="project" value="UniProtKB-KW"/>
</dbReference>
<evidence type="ECO:0000256" key="1">
    <source>
        <dbReference type="ARBA" id="ARBA00004123"/>
    </source>
</evidence>
<name>A0A2P7ZDK9_9PEZI</name>
<feature type="region of interest" description="Disordered" evidence="7">
    <location>
        <begin position="1"/>
        <end position="27"/>
    </location>
</feature>
<accession>A0A2P7ZDK9</accession>
<gene>
    <name evidence="9" type="ORF">B9Z65_5273</name>
</gene>
<dbReference type="EMBL" id="NHZQ01000236">
    <property type="protein sequence ID" value="PSK46305.1"/>
    <property type="molecule type" value="Genomic_DNA"/>
</dbReference>
<dbReference type="InterPro" id="IPR009044">
    <property type="entry name" value="ssDNA-bd_transcriptional_reg"/>
</dbReference>
<evidence type="ECO:0000256" key="6">
    <source>
        <dbReference type="ARBA" id="ARBA00023242"/>
    </source>
</evidence>
<organism evidence="9 10">
    <name type="scientific">Elsinoe australis</name>
    <dbReference type="NCBI Taxonomy" id="40998"/>
    <lineage>
        <taxon>Eukaryota</taxon>
        <taxon>Fungi</taxon>
        <taxon>Dikarya</taxon>
        <taxon>Ascomycota</taxon>
        <taxon>Pezizomycotina</taxon>
        <taxon>Dothideomycetes</taxon>
        <taxon>Dothideomycetidae</taxon>
        <taxon>Myriangiales</taxon>
        <taxon>Elsinoaceae</taxon>
        <taxon>Elsinoe</taxon>
    </lineage>
</organism>
<dbReference type="Proteomes" id="UP000243723">
    <property type="component" value="Unassembled WGS sequence"/>
</dbReference>
<evidence type="ECO:0000256" key="3">
    <source>
        <dbReference type="ARBA" id="ARBA00023015"/>
    </source>
</evidence>